<dbReference type="Proteomes" id="UP001196413">
    <property type="component" value="Unassembled WGS sequence"/>
</dbReference>
<comment type="caution">
    <text evidence="1">The sequence shown here is derived from an EMBL/GenBank/DDBJ whole genome shotgun (WGS) entry which is preliminary data.</text>
</comment>
<proteinExistence type="predicted"/>
<name>A0AAD5N4L2_PARTN</name>
<dbReference type="EMBL" id="JAHQIW010003726">
    <property type="protein sequence ID" value="KAJ1359899.1"/>
    <property type="molecule type" value="Genomic_DNA"/>
</dbReference>
<evidence type="ECO:0000313" key="1">
    <source>
        <dbReference type="EMBL" id="KAJ1359899.1"/>
    </source>
</evidence>
<reference evidence="1" key="1">
    <citation type="submission" date="2021-06" db="EMBL/GenBank/DDBJ databases">
        <title>Parelaphostrongylus tenuis whole genome reference sequence.</title>
        <authorList>
            <person name="Garwood T.J."/>
            <person name="Larsen P.A."/>
            <person name="Fountain-Jones N.M."/>
            <person name="Garbe J.R."/>
            <person name="Macchietto M.G."/>
            <person name="Kania S.A."/>
            <person name="Gerhold R.W."/>
            <person name="Richards J.E."/>
            <person name="Wolf T.M."/>
        </authorList>
    </citation>
    <scope>NUCLEOTIDE SEQUENCE</scope>
    <source>
        <strain evidence="1">MNPRO001-30</strain>
        <tissue evidence="1">Meninges</tissue>
    </source>
</reference>
<sequence length="106" mass="12218">MARYSHIRSDCVFNSNCCKNHDYSIDLWIEGAFEIANAYAGRILRNTGPTTDFKEEAHRIIRDILVLDAFHLSTPVSQQSKWSLVNSMDENDEQCEMPYVRSVLSM</sequence>
<evidence type="ECO:0000313" key="2">
    <source>
        <dbReference type="Proteomes" id="UP001196413"/>
    </source>
</evidence>
<keyword evidence="2" id="KW-1185">Reference proteome</keyword>
<dbReference type="AlphaFoldDB" id="A0AAD5N4L2"/>
<gene>
    <name evidence="1" type="ORF">KIN20_018721</name>
</gene>
<protein>
    <submittedName>
        <fullName evidence="1">Uncharacterized protein</fullName>
    </submittedName>
</protein>
<organism evidence="1 2">
    <name type="scientific">Parelaphostrongylus tenuis</name>
    <name type="common">Meningeal worm</name>
    <dbReference type="NCBI Taxonomy" id="148309"/>
    <lineage>
        <taxon>Eukaryota</taxon>
        <taxon>Metazoa</taxon>
        <taxon>Ecdysozoa</taxon>
        <taxon>Nematoda</taxon>
        <taxon>Chromadorea</taxon>
        <taxon>Rhabditida</taxon>
        <taxon>Rhabditina</taxon>
        <taxon>Rhabditomorpha</taxon>
        <taxon>Strongyloidea</taxon>
        <taxon>Metastrongylidae</taxon>
        <taxon>Parelaphostrongylus</taxon>
    </lineage>
</organism>
<accession>A0AAD5N4L2</accession>